<dbReference type="AlphaFoldDB" id="A0A9P8RY74"/>
<gene>
    <name evidence="1" type="ORF">SS50377_23704</name>
</gene>
<dbReference type="EMBL" id="AUWU02000004">
    <property type="protein sequence ID" value="KAH0573769.1"/>
    <property type="molecule type" value="Genomic_DNA"/>
</dbReference>
<dbReference type="GeneID" id="94297727"/>
<proteinExistence type="predicted"/>
<keyword evidence="2" id="KW-1185">Reference proteome</keyword>
<dbReference type="Proteomes" id="UP000018208">
    <property type="component" value="Unassembled WGS sequence"/>
</dbReference>
<reference evidence="1 2" key="1">
    <citation type="journal article" date="2014" name="PLoS Genet.">
        <title>The Genome of Spironucleus salmonicida Highlights a Fish Pathogen Adapted to Fluctuating Environments.</title>
        <authorList>
            <person name="Xu F."/>
            <person name="Jerlstrom-Hultqvist J."/>
            <person name="Einarsson E."/>
            <person name="Astvaldsson A."/>
            <person name="Svard S.G."/>
            <person name="Andersson J.O."/>
        </authorList>
    </citation>
    <scope>NUCLEOTIDE SEQUENCE [LARGE SCALE GENOMIC DNA]</scope>
    <source>
        <strain evidence="1 2">ATCC 50377</strain>
    </source>
</reference>
<dbReference type="RefSeq" id="XP_067764542.1">
    <property type="nucleotide sequence ID" value="XM_067907568.1"/>
</dbReference>
<comment type="caution">
    <text evidence="1">The sequence shown here is derived from an EMBL/GenBank/DDBJ whole genome shotgun (WGS) entry which is preliminary data.</text>
</comment>
<sequence length="129" mass="15095">MTTYILQLIQKMQYISVKAVQFSKMTLQEELDSQLSGMWPIAAQISIFSDQLYTQFHEIALYSHKIMKNDQYITINEICQQSDQVCQAWRYITGISQLPDFIKFSCNQQKLSLSDVQSVVKIEKKLSDW</sequence>
<name>A0A9P8RY74_9EUKA</name>
<organism evidence="1 2">
    <name type="scientific">Spironucleus salmonicida</name>
    <dbReference type="NCBI Taxonomy" id="348837"/>
    <lineage>
        <taxon>Eukaryota</taxon>
        <taxon>Metamonada</taxon>
        <taxon>Diplomonadida</taxon>
        <taxon>Hexamitidae</taxon>
        <taxon>Hexamitinae</taxon>
        <taxon>Spironucleus</taxon>
    </lineage>
</organism>
<evidence type="ECO:0000313" key="1">
    <source>
        <dbReference type="EMBL" id="KAH0573769.1"/>
    </source>
</evidence>
<accession>A0A9P8RY74</accession>
<evidence type="ECO:0000313" key="2">
    <source>
        <dbReference type="Proteomes" id="UP000018208"/>
    </source>
</evidence>
<dbReference type="KEGG" id="ssao:94297727"/>
<protein>
    <submittedName>
        <fullName evidence="1">Uncharacterized protein</fullName>
    </submittedName>
</protein>